<dbReference type="InterPro" id="IPR050738">
    <property type="entry name" value="Sulfatase"/>
</dbReference>
<feature type="domain" description="Sulfatase N-terminal" evidence="3">
    <location>
        <begin position="22"/>
        <end position="373"/>
    </location>
</feature>
<dbReference type="AlphaFoldDB" id="A0A5C7GF51"/>
<dbReference type="InterPro" id="IPR017850">
    <property type="entry name" value="Alkaline_phosphatase_core_sf"/>
</dbReference>
<gene>
    <name evidence="4" type="ORF">FUA22_16655</name>
</gene>
<dbReference type="Proteomes" id="UP000321080">
    <property type="component" value="Unassembled WGS sequence"/>
</dbReference>
<dbReference type="OrthoDB" id="9789742at2"/>
<organism evidence="4 5">
    <name type="scientific">Seonamhaeicola maritimus</name>
    <dbReference type="NCBI Taxonomy" id="2591822"/>
    <lineage>
        <taxon>Bacteria</taxon>
        <taxon>Pseudomonadati</taxon>
        <taxon>Bacteroidota</taxon>
        <taxon>Flavobacteriia</taxon>
        <taxon>Flavobacteriales</taxon>
        <taxon>Flavobacteriaceae</taxon>
    </lineage>
</organism>
<keyword evidence="5" id="KW-1185">Reference proteome</keyword>
<dbReference type="Pfam" id="PF00884">
    <property type="entry name" value="Sulfatase"/>
    <property type="match status" value="1"/>
</dbReference>
<evidence type="ECO:0000259" key="3">
    <source>
        <dbReference type="Pfam" id="PF00884"/>
    </source>
</evidence>
<keyword evidence="2" id="KW-0378">Hydrolase</keyword>
<name>A0A5C7GF51_9FLAO</name>
<evidence type="ECO:0000256" key="1">
    <source>
        <dbReference type="ARBA" id="ARBA00008779"/>
    </source>
</evidence>
<dbReference type="PANTHER" id="PTHR42693:SF53">
    <property type="entry name" value="ENDO-4-O-SULFATASE"/>
    <property type="match status" value="1"/>
</dbReference>
<comment type="similarity">
    <text evidence="1">Belongs to the sulfatase family.</text>
</comment>
<comment type="caution">
    <text evidence="4">The sequence shown here is derived from an EMBL/GenBank/DDBJ whole genome shotgun (WGS) entry which is preliminary data.</text>
</comment>
<protein>
    <submittedName>
        <fullName evidence="4">Sulfatase</fullName>
    </submittedName>
</protein>
<dbReference type="SUPFAM" id="SSF53649">
    <property type="entry name" value="Alkaline phosphatase-like"/>
    <property type="match status" value="1"/>
</dbReference>
<evidence type="ECO:0000313" key="5">
    <source>
        <dbReference type="Proteomes" id="UP000321080"/>
    </source>
</evidence>
<dbReference type="InterPro" id="IPR000917">
    <property type="entry name" value="Sulfatase_N"/>
</dbReference>
<dbReference type="PANTHER" id="PTHR42693">
    <property type="entry name" value="ARYLSULFATASE FAMILY MEMBER"/>
    <property type="match status" value="1"/>
</dbReference>
<dbReference type="PROSITE" id="PS51257">
    <property type="entry name" value="PROKAR_LIPOPROTEIN"/>
    <property type="match status" value="1"/>
</dbReference>
<dbReference type="EMBL" id="VRKQ01000018">
    <property type="protein sequence ID" value="TXG35377.1"/>
    <property type="molecule type" value="Genomic_DNA"/>
</dbReference>
<evidence type="ECO:0000256" key="2">
    <source>
        <dbReference type="ARBA" id="ARBA00022801"/>
    </source>
</evidence>
<sequence length="482" mass="54652">MRQIFFSLTLLLTLSCKAQEKPNLLIIHTDEHNFRTLGCYRDNMSEDQAFVWGKGVEVETPNINRIANEGAICLNFYASSPVCSPSRASMVSGMYPVKTAVVSNNIPMKDDIVTFAEVLKQQGYATSYLGKWHLDGDAKPGFSPERQFGFSNNKYMFNRGHWKLLDEVDGKPKLVGKFNPQTQNVKVSIKQADETTFTTDFLTNKALDIMEADKDGPFCVMISLPDPHTPNIVRAPYDTMFDHLQFEKPKTMKVAKENFPKWVEPTGKNSADHLEQHKMQGYFGMVKCIDDNVGRLLKFLDDNNLADNTIVVFTSDHGDLMGEHRRHNKGLPYETSAKVPFVIRYPKKIDKGITIQKALTMVDFAPTVLGLMNMPQIPESEGLNASNDLANTTKELIDDRITYITSSAGNWVCGLNNRYKLVLSKKDSPWLFDLVIDPDEIVNFYNQKGYEQISKEMKSELIRQLKTYNDPVLKSKTSLILE</sequence>
<accession>A0A5C7GF51</accession>
<reference evidence="4 5" key="1">
    <citation type="submission" date="2019-08" db="EMBL/GenBank/DDBJ databases">
        <title>Seonamhaeicola sediminis sp. nov., isolated from marine sediment.</title>
        <authorList>
            <person name="Cao W.R."/>
        </authorList>
    </citation>
    <scope>NUCLEOTIDE SEQUENCE [LARGE SCALE GENOMIC DNA]</scope>
    <source>
        <strain evidence="4 5">1505</strain>
    </source>
</reference>
<dbReference type="CDD" id="cd16034">
    <property type="entry name" value="sulfatase_like"/>
    <property type="match status" value="1"/>
</dbReference>
<dbReference type="Gene3D" id="3.40.720.10">
    <property type="entry name" value="Alkaline Phosphatase, subunit A"/>
    <property type="match status" value="1"/>
</dbReference>
<dbReference type="GO" id="GO:0004065">
    <property type="term" value="F:arylsulfatase activity"/>
    <property type="evidence" value="ECO:0007669"/>
    <property type="project" value="TreeGrafter"/>
</dbReference>
<proteinExistence type="inferred from homology"/>
<evidence type="ECO:0000313" key="4">
    <source>
        <dbReference type="EMBL" id="TXG35377.1"/>
    </source>
</evidence>
<dbReference type="RefSeq" id="WP_147769720.1">
    <property type="nucleotide sequence ID" value="NZ_VRKQ01000018.1"/>
</dbReference>